<accession>A0A2G3DS55</accession>
<evidence type="ECO:0000313" key="2">
    <source>
        <dbReference type="EMBL" id="PHU33703.1"/>
    </source>
</evidence>
<protein>
    <recommendedName>
        <fullName evidence="4">SGNH hydrolase-type esterase domain-containing protein</fullName>
    </recommendedName>
</protein>
<dbReference type="CDD" id="cd00229">
    <property type="entry name" value="SGNH_hydrolase"/>
    <property type="match status" value="1"/>
</dbReference>
<evidence type="ECO:0000313" key="3">
    <source>
        <dbReference type="Proteomes" id="UP000225889"/>
    </source>
</evidence>
<comment type="caution">
    <text evidence="2">The sequence shown here is derived from an EMBL/GenBank/DDBJ whole genome shotgun (WGS) entry which is preliminary data.</text>
</comment>
<proteinExistence type="predicted"/>
<dbReference type="SUPFAM" id="SSF52266">
    <property type="entry name" value="SGNH hydrolase"/>
    <property type="match status" value="1"/>
</dbReference>
<dbReference type="InterPro" id="IPR036514">
    <property type="entry name" value="SGNH_hydro_sf"/>
</dbReference>
<reference evidence="2 3" key="1">
    <citation type="submission" date="2017-10" db="EMBL/GenBank/DDBJ databases">
        <title>Resolving the taxonomy of Roseburia spp., Eubacterium rectale and Agathobacter spp. through phylogenomic analysis.</title>
        <authorList>
            <person name="Sheridan P.O."/>
            <person name="Walker A.W."/>
            <person name="Duncan S.H."/>
            <person name="Scott K.P."/>
            <person name="Toole P.W.O."/>
            <person name="Luis P."/>
            <person name="Flint H.J."/>
        </authorList>
    </citation>
    <scope>NUCLEOTIDE SEQUENCE [LARGE SCALE GENOMIC DNA]</scope>
    <source>
        <strain evidence="2 3">JK626</strain>
    </source>
</reference>
<feature type="signal peptide" evidence="1">
    <location>
        <begin position="1"/>
        <end position="26"/>
    </location>
</feature>
<organism evidence="2 3">
    <name type="scientific">Pseudobutyrivibrio ruminis</name>
    <dbReference type="NCBI Taxonomy" id="46206"/>
    <lineage>
        <taxon>Bacteria</taxon>
        <taxon>Bacillati</taxon>
        <taxon>Bacillota</taxon>
        <taxon>Clostridia</taxon>
        <taxon>Lachnospirales</taxon>
        <taxon>Lachnospiraceae</taxon>
        <taxon>Pseudobutyrivibrio</taxon>
    </lineage>
</organism>
<evidence type="ECO:0000256" key="1">
    <source>
        <dbReference type="SAM" id="SignalP"/>
    </source>
</evidence>
<gene>
    <name evidence="2" type="ORF">CSX01_14305</name>
</gene>
<feature type="chain" id="PRO_5013888566" description="SGNH hydrolase-type esterase domain-containing protein" evidence="1">
    <location>
        <begin position="27"/>
        <end position="264"/>
    </location>
</feature>
<sequence>MCKKIKGIMALALAFVCLMPRMIVNAEEAAPVTEAAPAEAVPTEYVSPEAQLYNQTAAEVSVAQATRQLVLIGDSRTVGMKSAVGKNGNIWSAKIGMGYSWMKSTGVPQVEANINSNTDVVILMGVNDVRSLSYTSKYTSYINEKAANWTALGASVYYVSVNPMAFETSSYPGITNSVIESWNSKMKSGLGANVTYIDTYSQVLGKVSSSDGIHYSRSTYKTIYSLIGQGILADKTEKAYAAALAATQPTPEVAVVPQEPLPAY</sequence>
<keyword evidence="1" id="KW-0732">Signal</keyword>
<dbReference type="Proteomes" id="UP000225889">
    <property type="component" value="Unassembled WGS sequence"/>
</dbReference>
<dbReference type="AlphaFoldDB" id="A0A2G3DS55"/>
<name>A0A2G3DS55_9FIRM</name>
<evidence type="ECO:0008006" key="4">
    <source>
        <dbReference type="Google" id="ProtNLM"/>
    </source>
</evidence>
<dbReference type="Gene3D" id="3.40.50.1110">
    <property type="entry name" value="SGNH hydrolase"/>
    <property type="match status" value="1"/>
</dbReference>
<dbReference type="EMBL" id="PDYF01000083">
    <property type="protein sequence ID" value="PHU33703.1"/>
    <property type="molecule type" value="Genomic_DNA"/>
</dbReference>
<dbReference type="RefSeq" id="WP_099392837.1">
    <property type="nucleotide sequence ID" value="NZ_PDYF01000083.1"/>
</dbReference>
<reference evidence="2 3" key="2">
    <citation type="submission" date="2017-10" db="EMBL/GenBank/DDBJ databases">
        <authorList>
            <person name="Banno H."/>
            <person name="Chua N.-H."/>
        </authorList>
    </citation>
    <scope>NUCLEOTIDE SEQUENCE [LARGE SCALE GENOMIC DNA]</scope>
    <source>
        <strain evidence="2 3">JK626</strain>
    </source>
</reference>